<evidence type="ECO:0000313" key="2">
    <source>
        <dbReference type="EMBL" id="BBP45819.1"/>
    </source>
</evidence>
<accession>A0A6F8PUN3</accession>
<feature type="domain" description="Uracil-DNA glycosylase-like" evidence="1">
    <location>
        <begin position="11"/>
        <end position="165"/>
    </location>
</feature>
<evidence type="ECO:0000313" key="3">
    <source>
        <dbReference type="Proteomes" id="UP000501726"/>
    </source>
</evidence>
<protein>
    <submittedName>
        <fullName evidence="2">DNA-deoxyinosine glycosylase</fullName>
    </submittedName>
</protein>
<dbReference type="InterPro" id="IPR026353">
    <property type="entry name" value="Hypoxan-DNA_Glyclase"/>
</dbReference>
<dbReference type="InterPro" id="IPR036895">
    <property type="entry name" value="Uracil-DNA_glycosylase-like_sf"/>
</dbReference>
<proteinExistence type="predicted"/>
<dbReference type="CDD" id="cd10032">
    <property type="entry name" value="UDG-F6_HDG"/>
    <property type="match status" value="1"/>
</dbReference>
<dbReference type="SUPFAM" id="SSF52141">
    <property type="entry name" value="Uracil-DNA glycosylase-like"/>
    <property type="match status" value="1"/>
</dbReference>
<dbReference type="Gene3D" id="3.40.470.10">
    <property type="entry name" value="Uracil-DNA glycosylase-like domain"/>
    <property type="match status" value="1"/>
</dbReference>
<dbReference type="Pfam" id="PF03167">
    <property type="entry name" value="UDG"/>
    <property type="match status" value="1"/>
</dbReference>
<keyword evidence="3" id="KW-1185">Reference proteome</keyword>
<dbReference type="EMBL" id="AP021889">
    <property type="protein sequence ID" value="BBP45819.1"/>
    <property type="molecule type" value="Genomic_DNA"/>
</dbReference>
<sequence length="169" mass="18924">MPKVHDIQGFAPIIPAHPKLLLLGTMPSAQSLQDGFYYAHPRNAFWPIIGHLLTQELNTVTQKKAACNRLGILVWDVLATCQREGSLDSNIKQPQANDFAALFKKYPLIEAVFFNGQLAAKLFKQQVQAVQAIPDDLRQVILPSSSPANARLKINDKALIWEEKLRPFL</sequence>
<dbReference type="InterPro" id="IPR005122">
    <property type="entry name" value="Uracil-DNA_glycosylase-like"/>
</dbReference>
<name>A0A6F8PUN3_9GAMM</name>
<dbReference type="NCBIfam" id="TIGR04274">
    <property type="entry name" value="hypoxanDNAglyco"/>
    <property type="match status" value="1"/>
</dbReference>
<dbReference type="RefSeq" id="WP_173271879.1">
    <property type="nucleotide sequence ID" value="NZ_AP021889.1"/>
</dbReference>
<dbReference type="AlphaFoldDB" id="A0A6F8PUN3"/>
<dbReference type="SMART" id="SM00987">
    <property type="entry name" value="UreE_C"/>
    <property type="match status" value="1"/>
</dbReference>
<dbReference type="Proteomes" id="UP000501726">
    <property type="component" value="Chromosome"/>
</dbReference>
<evidence type="ECO:0000259" key="1">
    <source>
        <dbReference type="SMART" id="SM00986"/>
    </source>
</evidence>
<reference evidence="3" key="1">
    <citation type="submission" date="2019-11" db="EMBL/GenBank/DDBJ databases">
        <title>Isolation and characterization of two novel species in the genus Thiomicrorhabdus.</title>
        <authorList>
            <person name="Mochizuki J."/>
            <person name="Kojima H."/>
            <person name="Fukui M."/>
        </authorList>
    </citation>
    <scope>NUCLEOTIDE SEQUENCE [LARGE SCALE GENOMIC DNA]</scope>
    <source>
        <strain evidence="3">aks77</strain>
    </source>
</reference>
<dbReference type="KEGG" id="tse:THMIRHAS_11920"/>
<organism evidence="2 3">
    <name type="scientific">Thiosulfatimonas sediminis</name>
    <dbReference type="NCBI Taxonomy" id="2675054"/>
    <lineage>
        <taxon>Bacteria</taxon>
        <taxon>Pseudomonadati</taxon>
        <taxon>Pseudomonadota</taxon>
        <taxon>Gammaproteobacteria</taxon>
        <taxon>Thiotrichales</taxon>
        <taxon>Piscirickettsiaceae</taxon>
        <taxon>Thiosulfatimonas</taxon>
    </lineage>
</organism>
<dbReference type="SMART" id="SM00986">
    <property type="entry name" value="UDG"/>
    <property type="match status" value="1"/>
</dbReference>
<gene>
    <name evidence="2" type="ORF">THMIRHAS_11920</name>
</gene>